<dbReference type="InterPro" id="IPR054695">
    <property type="entry name" value="Pierisin-like_dom"/>
</dbReference>
<dbReference type="Gene3D" id="2.110.10.10">
    <property type="entry name" value="Hemopexin-like domain"/>
    <property type="match status" value="1"/>
</dbReference>
<evidence type="ECO:0000259" key="2">
    <source>
        <dbReference type="Pfam" id="PF22596"/>
    </source>
</evidence>
<reference evidence="3" key="2">
    <citation type="submission" date="2017-06" db="EMBL/GenBank/DDBJ databases">
        <title>The pomegranate genome and the genomics of punicalagin biosynthesis.</title>
        <authorList>
            <person name="Xu C."/>
        </authorList>
    </citation>
    <scope>NUCLEOTIDE SEQUENCE [LARGE SCALE GENOMIC DNA]</scope>
    <source>
        <tissue evidence="3">Fresh leaf</tissue>
    </source>
</reference>
<dbReference type="Proteomes" id="UP000233551">
    <property type="component" value="Unassembled WGS sequence"/>
</dbReference>
<evidence type="ECO:0000313" key="6">
    <source>
        <dbReference type="Proteomes" id="UP000233551"/>
    </source>
</evidence>
<reference evidence="4 6" key="3">
    <citation type="submission" date="2017-11" db="EMBL/GenBank/DDBJ databases">
        <title>De-novo sequencing of pomegranate (Punica granatum L.) genome.</title>
        <authorList>
            <person name="Akparov Z."/>
            <person name="Amiraslanov A."/>
            <person name="Hajiyeva S."/>
            <person name="Abbasov M."/>
            <person name="Kaur K."/>
            <person name="Hamwieh A."/>
            <person name="Solovyev V."/>
            <person name="Salamov A."/>
            <person name="Braich B."/>
            <person name="Kosarev P."/>
            <person name="Mahmoud A."/>
            <person name="Hajiyev E."/>
            <person name="Babayeva S."/>
            <person name="Izzatullayeva V."/>
            <person name="Mammadov A."/>
            <person name="Mammadov A."/>
            <person name="Sharifova S."/>
            <person name="Ojaghi J."/>
            <person name="Eynullazada K."/>
            <person name="Bayramov B."/>
            <person name="Abdulazimova A."/>
            <person name="Shahmuradov I."/>
        </authorList>
    </citation>
    <scope>NUCLEOTIDE SEQUENCE [LARGE SCALE GENOMIC DNA]</scope>
    <source>
        <strain evidence="4">AG2017</strain>
        <strain evidence="6">cv. AG2017</strain>
        <tissue evidence="4">Leaf</tissue>
    </source>
</reference>
<organism evidence="3 5">
    <name type="scientific">Punica granatum</name>
    <name type="common">Pomegranate</name>
    <dbReference type="NCBI Taxonomy" id="22663"/>
    <lineage>
        <taxon>Eukaryota</taxon>
        <taxon>Viridiplantae</taxon>
        <taxon>Streptophyta</taxon>
        <taxon>Embryophyta</taxon>
        <taxon>Tracheophyta</taxon>
        <taxon>Spermatophyta</taxon>
        <taxon>Magnoliopsida</taxon>
        <taxon>eudicotyledons</taxon>
        <taxon>Gunneridae</taxon>
        <taxon>Pentapetalae</taxon>
        <taxon>rosids</taxon>
        <taxon>malvids</taxon>
        <taxon>Myrtales</taxon>
        <taxon>Lythraceae</taxon>
        <taxon>Punica</taxon>
    </lineage>
</organism>
<evidence type="ECO:0000313" key="5">
    <source>
        <dbReference type="Proteomes" id="UP000197138"/>
    </source>
</evidence>
<feature type="repeat" description="Hemopexin" evidence="1">
    <location>
        <begin position="428"/>
        <end position="477"/>
    </location>
</feature>
<dbReference type="SUPFAM" id="SSF50923">
    <property type="entry name" value="Hemopexin-like domain"/>
    <property type="match status" value="1"/>
</dbReference>
<comment type="caution">
    <text evidence="3">The sequence shown here is derived from an EMBL/GenBank/DDBJ whole genome shotgun (WGS) entry which is preliminary data.</text>
</comment>
<feature type="domain" description="Pierisin-like" evidence="2">
    <location>
        <begin position="114"/>
        <end position="223"/>
    </location>
</feature>
<keyword evidence="6" id="KW-1185">Reference proteome</keyword>
<dbReference type="STRING" id="22663.A0A218WVR3"/>
<gene>
    <name evidence="3" type="ORF">CDL15_Pgr005542</name>
    <name evidence="4" type="ORF">CRG98_035632</name>
</gene>
<dbReference type="EMBL" id="PGOL01002959">
    <property type="protein sequence ID" value="PKI43956.1"/>
    <property type="molecule type" value="Genomic_DNA"/>
</dbReference>
<reference evidence="5" key="1">
    <citation type="journal article" date="2017" name="Plant J.">
        <title>The pomegranate (Punica granatum L.) genome and the genomics of punicalagin biosynthesis.</title>
        <authorList>
            <person name="Qin G."/>
            <person name="Xu C."/>
            <person name="Ming R."/>
            <person name="Tang H."/>
            <person name="Guyot R."/>
            <person name="Kramer E.M."/>
            <person name="Hu Y."/>
            <person name="Yi X."/>
            <person name="Qi Y."/>
            <person name="Xu X."/>
            <person name="Gao Z."/>
            <person name="Pan H."/>
            <person name="Jian J."/>
            <person name="Tian Y."/>
            <person name="Yue Z."/>
            <person name="Xu Y."/>
        </authorList>
    </citation>
    <scope>NUCLEOTIDE SEQUENCE [LARGE SCALE GENOMIC DNA]</scope>
    <source>
        <strain evidence="5">cv. Dabenzi</strain>
    </source>
</reference>
<dbReference type="Proteomes" id="UP000197138">
    <property type="component" value="Unassembled WGS sequence"/>
</dbReference>
<evidence type="ECO:0000313" key="3">
    <source>
        <dbReference type="EMBL" id="OWM76578.1"/>
    </source>
</evidence>
<dbReference type="AlphaFoldDB" id="A0A218WVR3"/>
<evidence type="ECO:0000313" key="4">
    <source>
        <dbReference type="EMBL" id="PKI43956.1"/>
    </source>
</evidence>
<dbReference type="EMBL" id="MTKT01003181">
    <property type="protein sequence ID" value="OWM76578.1"/>
    <property type="molecule type" value="Genomic_DNA"/>
</dbReference>
<dbReference type="Pfam" id="PF22596">
    <property type="entry name" value="Scabin-like"/>
    <property type="match status" value="1"/>
</dbReference>
<dbReference type="InterPro" id="IPR018487">
    <property type="entry name" value="Hemopexin-like_repeat"/>
</dbReference>
<dbReference type="GeneID" id="116201706"/>
<evidence type="ECO:0000256" key="1">
    <source>
        <dbReference type="PROSITE-ProRule" id="PRU01011"/>
    </source>
</evidence>
<dbReference type="OrthoDB" id="6845681at2759"/>
<dbReference type="Gene3D" id="3.90.210.10">
    <property type="entry name" value="Heat-Labile Enterotoxin, subunit A"/>
    <property type="match status" value="1"/>
</dbReference>
<dbReference type="SMART" id="SM00120">
    <property type="entry name" value="HX"/>
    <property type="match status" value="3"/>
</dbReference>
<protein>
    <recommendedName>
        <fullName evidence="2">Pierisin-like domain-containing protein</fullName>
    </recommendedName>
</protein>
<feature type="repeat" description="Hemopexin" evidence="1">
    <location>
        <begin position="483"/>
        <end position="530"/>
    </location>
</feature>
<dbReference type="InterPro" id="IPR036375">
    <property type="entry name" value="Hemopexin-like_dom_sf"/>
</dbReference>
<accession>A0A218WVR3</accession>
<dbReference type="SUPFAM" id="SSF56399">
    <property type="entry name" value="ADP-ribosylation"/>
    <property type="match status" value="1"/>
</dbReference>
<name>A0A218WVR3_PUNGR</name>
<dbReference type="PROSITE" id="PS51642">
    <property type="entry name" value="HEMOPEXIN_2"/>
    <property type="match status" value="2"/>
</dbReference>
<proteinExistence type="predicted"/>
<sequence length="602" mass="67500">MENTYINSWSVSQSVICSFDPRNSIINMSKDDHAESILPNTTARGCASGFTQPVTTQDMRKALDLVYTVYYINCVSREGPRVPQIVYRNSTEERDIARRVFMFYVGTNGRDFLMNGFHVRPQGNTPDEVYYNLFDYIYSAGAPVDPNEVTPRAFLSATLSPSLHNLMGDLPIGTMVCRYEIYAPGGILVRETLGDRLGFRNQRDQIAFVGGISPRYIRGYQLFTVRGESSPGHPRLERADENFRLSQSFNLQTHPPGNITIENPSYYYINSYNERKQLQLLSGIYQPPGPGDQDPWYKHDVLNRVSYVNAAFRAYTTNNAYLFMRDECVLVNYAPGSRGSTPTDVHIEDGPLLICDRFPALRNTAFGEHGIDCAFADHFKTEAYIFSSNMCALIDYAPGGTSTSNNWIMSGPMTIVSMFPFFKGTPFEDGVDAAFEATAVNEAYLFRGDKYVLINYYGSTAQIIDRIKPIADKFGGLTGTIFEHGIEAAFASHRRNKAYIFKGDSYALIDFATGSIDDSLKKILQDWPSFYNILPRRNRGLDIHDHDHHEHGNGGDHGHVELRNITISPYSSLGSGITGSSAASLEKMRRQVDELNATANDE</sequence>